<feature type="compositionally biased region" description="Basic and acidic residues" evidence="4">
    <location>
        <begin position="1"/>
        <end position="21"/>
    </location>
</feature>
<organism evidence="6 7">
    <name type="scientific">Mycena alexandri</name>
    <dbReference type="NCBI Taxonomy" id="1745969"/>
    <lineage>
        <taxon>Eukaryota</taxon>
        <taxon>Fungi</taxon>
        <taxon>Dikarya</taxon>
        <taxon>Basidiomycota</taxon>
        <taxon>Agaricomycotina</taxon>
        <taxon>Agaricomycetes</taxon>
        <taxon>Agaricomycetidae</taxon>
        <taxon>Agaricales</taxon>
        <taxon>Marasmiineae</taxon>
        <taxon>Mycenaceae</taxon>
        <taxon>Mycena</taxon>
    </lineage>
</organism>
<dbReference type="SMART" id="SM00558">
    <property type="entry name" value="JmjC"/>
    <property type="match status" value="1"/>
</dbReference>
<feature type="domain" description="JmjC" evidence="5">
    <location>
        <begin position="365"/>
        <end position="549"/>
    </location>
</feature>
<dbReference type="GO" id="GO:0031490">
    <property type="term" value="F:chromatin DNA binding"/>
    <property type="evidence" value="ECO:0007669"/>
    <property type="project" value="TreeGrafter"/>
</dbReference>
<keyword evidence="7" id="KW-1185">Reference proteome</keyword>
<gene>
    <name evidence="6" type="ORF">C8F04DRAFT_1195598</name>
</gene>
<feature type="region of interest" description="Disordered" evidence="4">
    <location>
        <begin position="655"/>
        <end position="688"/>
    </location>
</feature>
<dbReference type="GO" id="GO:0000785">
    <property type="term" value="C:chromatin"/>
    <property type="evidence" value="ECO:0007669"/>
    <property type="project" value="TreeGrafter"/>
</dbReference>
<evidence type="ECO:0000313" key="6">
    <source>
        <dbReference type="EMBL" id="KAJ7021354.1"/>
    </source>
</evidence>
<feature type="compositionally biased region" description="Low complexity" evidence="4">
    <location>
        <begin position="657"/>
        <end position="668"/>
    </location>
</feature>
<evidence type="ECO:0000256" key="4">
    <source>
        <dbReference type="SAM" id="MobiDB-lite"/>
    </source>
</evidence>
<dbReference type="InterPro" id="IPR003347">
    <property type="entry name" value="JmjC_dom"/>
</dbReference>
<dbReference type="GO" id="GO:0003712">
    <property type="term" value="F:transcription coregulator activity"/>
    <property type="evidence" value="ECO:0007669"/>
    <property type="project" value="TreeGrafter"/>
</dbReference>
<dbReference type="Pfam" id="PF02373">
    <property type="entry name" value="JmjC"/>
    <property type="match status" value="1"/>
</dbReference>
<comment type="subcellular location">
    <subcellularLocation>
        <location evidence="1">Nucleus</location>
    </subcellularLocation>
</comment>
<evidence type="ECO:0000259" key="5">
    <source>
        <dbReference type="PROSITE" id="PS51184"/>
    </source>
</evidence>
<dbReference type="GO" id="GO:0006357">
    <property type="term" value="P:regulation of transcription by RNA polymerase II"/>
    <property type="evidence" value="ECO:0007669"/>
    <property type="project" value="TreeGrafter"/>
</dbReference>
<dbReference type="AlphaFoldDB" id="A0AAD6WUE3"/>
<evidence type="ECO:0000313" key="7">
    <source>
        <dbReference type="Proteomes" id="UP001218188"/>
    </source>
</evidence>
<dbReference type="PANTHER" id="PTHR12549">
    <property type="entry name" value="JMJC DOMAIN-CONTAINING HISTONE DEMETHYLATION PROTEIN"/>
    <property type="match status" value="1"/>
</dbReference>
<dbReference type="InterPro" id="IPR045109">
    <property type="entry name" value="LSDs-like"/>
</dbReference>
<proteinExistence type="predicted"/>
<dbReference type="EMBL" id="JARJCM010000235">
    <property type="protein sequence ID" value="KAJ7021354.1"/>
    <property type="molecule type" value="Genomic_DNA"/>
</dbReference>
<reference evidence="6" key="1">
    <citation type="submission" date="2023-03" db="EMBL/GenBank/DDBJ databases">
        <title>Massive genome expansion in bonnet fungi (Mycena s.s.) driven by repeated elements and novel gene families across ecological guilds.</title>
        <authorList>
            <consortium name="Lawrence Berkeley National Laboratory"/>
            <person name="Harder C.B."/>
            <person name="Miyauchi S."/>
            <person name="Viragh M."/>
            <person name="Kuo A."/>
            <person name="Thoen E."/>
            <person name="Andreopoulos B."/>
            <person name="Lu D."/>
            <person name="Skrede I."/>
            <person name="Drula E."/>
            <person name="Henrissat B."/>
            <person name="Morin E."/>
            <person name="Kohler A."/>
            <person name="Barry K."/>
            <person name="LaButti K."/>
            <person name="Morin E."/>
            <person name="Salamov A."/>
            <person name="Lipzen A."/>
            <person name="Mereny Z."/>
            <person name="Hegedus B."/>
            <person name="Baldrian P."/>
            <person name="Stursova M."/>
            <person name="Weitz H."/>
            <person name="Taylor A."/>
            <person name="Grigoriev I.V."/>
            <person name="Nagy L.G."/>
            <person name="Martin F."/>
            <person name="Kauserud H."/>
        </authorList>
    </citation>
    <scope>NUCLEOTIDE SEQUENCE</scope>
    <source>
        <strain evidence="6">CBHHK200</strain>
    </source>
</reference>
<feature type="compositionally biased region" description="Basic and acidic residues" evidence="4">
    <location>
        <begin position="591"/>
        <end position="601"/>
    </location>
</feature>
<comment type="caution">
    <text evidence="6">The sequence shown here is derived from an EMBL/GenBank/DDBJ whole genome shotgun (WGS) entry which is preliminary data.</text>
</comment>
<evidence type="ECO:0000256" key="3">
    <source>
        <dbReference type="ARBA" id="ARBA00023242"/>
    </source>
</evidence>
<dbReference type="GO" id="GO:0000118">
    <property type="term" value="C:histone deacetylase complex"/>
    <property type="evidence" value="ECO:0007669"/>
    <property type="project" value="TreeGrafter"/>
</dbReference>
<feature type="compositionally biased region" description="Polar residues" evidence="4">
    <location>
        <begin position="669"/>
        <end position="678"/>
    </location>
</feature>
<accession>A0AAD6WUE3</accession>
<protein>
    <recommendedName>
        <fullName evidence="5">JmjC domain-containing protein</fullName>
    </recommendedName>
</protein>
<dbReference type="Proteomes" id="UP001218188">
    <property type="component" value="Unassembled WGS sequence"/>
</dbReference>
<dbReference type="PROSITE" id="PS51184">
    <property type="entry name" value="JMJC"/>
    <property type="match status" value="1"/>
</dbReference>
<feature type="region of interest" description="Disordered" evidence="4">
    <location>
        <begin position="580"/>
        <end position="637"/>
    </location>
</feature>
<keyword evidence="2" id="KW-0479">Metal-binding</keyword>
<dbReference type="SUPFAM" id="SSF51197">
    <property type="entry name" value="Clavaminate synthase-like"/>
    <property type="match status" value="1"/>
</dbReference>
<name>A0AAD6WUE3_9AGAR</name>
<evidence type="ECO:0000256" key="1">
    <source>
        <dbReference type="ARBA" id="ARBA00004123"/>
    </source>
</evidence>
<evidence type="ECO:0000256" key="2">
    <source>
        <dbReference type="ARBA" id="ARBA00022723"/>
    </source>
</evidence>
<feature type="region of interest" description="Disordered" evidence="4">
    <location>
        <begin position="1"/>
        <end position="29"/>
    </location>
</feature>
<sequence>MYESKRGLDLAETGIRDDHPSKPKRRRRNHGFGGECACFDSESDGDSDQVQMKETGALYGFYFQEHEIAPYPIGWRNQWNKQLEKHHIDETKAKPDHDDTRTSANPDQIGNNCVCVTVPTSGGIAGHKLTSNTCWTSVFTGSWMCLSCGREACAECFERIKSLSVGVEANILPASQHHAHNFRRTTNFGRQELIESITDMDRILSSSPALSLSPALSSFGFSASDLKSSTPNVLPIHEQERDANLVPSHEQERDADLVPSHEIRQFTNTSLTEERFRLAWACSKPLLVTDVGQQLKLPWTPKFFIEKYGATKCLISECQTDQTKSRKGSWKLKRQDWPPASDFQAMFPELYDDFSQAVPMPSYTRRDGVLNLASHFPLNAVAPDLGIATYLIYDRDIIMHSLGPKMYNAHANLEESSCQGSTRLHMDMADAVNLMTYAAPDSDGAPGCAAWDLFEADDSDKLRKFLQHEFAIEEGDPIHSQQVYLDDAARRRLWREYGVKSYRVYQTAGQAVFIPAGCAHQLTQEFREQNHARAWKEDVLQLRTMMWFAWKSCSHQEKMRAHYDSRDRLSLALAHPDSRISIQEDAANPEQHSKDAPKGRLGDNATRAGPARGHPLPSASRCSPAFLSGKSPSESKCHDSLVADNAMARRVRPVLNSTTSRSSPPASALIQQHSSQRRANVKESGGRQKLSLPRLQPTNVRFKLILQLAASTYSGVASLASIQHLTCRGVRIPMSHTMHASSGTGGTFVASEELVGTVVLLTKLFNRGPQKLLPPNLKTTCAIAITAPGPSRTTKCS</sequence>
<keyword evidence="3" id="KW-0539">Nucleus</keyword>
<dbReference type="Gene3D" id="2.60.120.650">
    <property type="entry name" value="Cupin"/>
    <property type="match status" value="1"/>
</dbReference>
<dbReference type="PANTHER" id="PTHR12549:SF38">
    <property type="entry name" value="JMJC DOMAIN-CONTAINING HISTONE DEMETHYLASE 2, ISOFORM A"/>
    <property type="match status" value="1"/>
</dbReference>
<dbReference type="GO" id="GO:0046872">
    <property type="term" value="F:metal ion binding"/>
    <property type="evidence" value="ECO:0007669"/>
    <property type="project" value="UniProtKB-KW"/>
</dbReference>
<dbReference type="GO" id="GO:0032454">
    <property type="term" value="F:histone H3K9 demethylase activity"/>
    <property type="evidence" value="ECO:0007669"/>
    <property type="project" value="InterPro"/>
</dbReference>